<name>A0AAN8AK36_ELEMC</name>
<dbReference type="InterPro" id="IPR012337">
    <property type="entry name" value="RNaseH-like_sf"/>
</dbReference>
<dbReference type="SUPFAM" id="SSF53098">
    <property type="entry name" value="Ribonuclease H-like"/>
    <property type="match status" value="1"/>
</dbReference>
<keyword evidence="4" id="KW-1185">Reference proteome</keyword>
<evidence type="ECO:0000313" key="4">
    <source>
        <dbReference type="Proteomes" id="UP001346869"/>
    </source>
</evidence>
<reference evidence="3 4" key="2">
    <citation type="journal article" date="2023" name="Mol. Biol. Evol.">
        <title>Genomics of Secondarily Temperate Adaptation in the Only Non-Antarctic Icefish.</title>
        <authorList>
            <person name="Rivera-Colon A.G."/>
            <person name="Rayamajhi N."/>
            <person name="Minhas B.F."/>
            <person name="Madrigal G."/>
            <person name="Bilyk K.T."/>
            <person name="Yoon V."/>
            <person name="Hune M."/>
            <person name="Gregory S."/>
            <person name="Cheng C.H.C."/>
            <person name="Catchen J.M."/>
        </authorList>
    </citation>
    <scope>NUCLEOTIDE SEQUENCE [LARGE SCALE GENOMIC DNA]</scope>
    <source>
        <strain evidence="3">JMC-PN-2008</strain>
    </source>
</reference>
<dbReference type="PANTHER" id="PTHR47611">
    <property type="entry name" value="HAT DIMERISATION DOMAIN, C-TERMINAL"/>
    <property type="match status" value="1"/>
</dbReference>
<dbReference type="Proteomes" id="UP001346869">
    <property type="component" value="Unassembled WGS sequence"/>
</dbReference>
<gene>
    <name evidence="3" type="ORF">PBY51_018226</name>
</gene>
<evidence type="ECO:0000313" key="3">
    <source>
        <dbReference type="EMBL" id="KAK5862873.1"/>
    </source>
</evidence>
<evidence type="ECO:0000256" key="1">
    <source>
        <dbReference type="SAM" id="MobiDB-lite"/>
    </source>
</evidence>
<feature type="region of interest" description="Disordered" evidence="1">
    <location>
        <begin position="22"/>
        <end position="47"/>
    </location>
</feature>
<dbReference type="InterPro" id="IPR008906">
    <property type="entry name" value="HATC_C_dom"/>
</dbReference>
<dbReference type="AlphaFoldDB" id="A0AAN8AK36"/>
<proteinExistence type="predicted"/>
<protein>
    <recommendedName>
        <fullName evidence="2">HAT C-terminal dimerisation domain-containing protein</fullName>
    </recommendedName>
</protein>
<evidence type="ECO:0000259" key="2">
    <source>
        <dbReference type="Pfam" id="PF05699"/>
    </source>
</evidence>
<feature type="domain" description="HAT C-terminal dimerisation" evidence="2">
    <location>
        <begin position="101"/>
        <end position="163"/>
    </location>
</feature>
<dbReference type="EMBL" id="JAUZQC010000012">
    <property type="protein sequence ID" value="KAK5862873.1"/>
    <property type="molecule type" value="Genomic_DNA"/>
</dbReference>
<sequence>MATDEVWERVVTAIEARQEVHVKKEPKDVTATQSETETQDSHEDEEVPAKLAKLSAIEEIFIDEDEDVEVTHVEPPLPIRIRAQQEIHTYNNLLKLCSTDDIVAFWKERSLPLLSSLAKRYLVVPGTSVPSERLFSTAGDIVSAERACLDPENVNVFLFLNKNT</sequence>
<reference evidence="3 4" key="1">
    <citation type="journal article" date="2023" name="Genes (Basel)">
        <title>Chromosome-Level Genome Assembly and Circadian Gene Repertoire of the Patagonia Blennie Eleginops maclovinus-The Closest Ancestral Proxy of Antarctic Cryonotothenioids.</title>
        <authorList>
            <person name="Cheng C.C."/>
            <person name="Rivera-Colon A.G."/>
            <person name="Minhas B.F."/>
            <person name="Wilson L."/>
            <person name="Rayamajhi N."/>
            <person name="Vargas-Chacoff L."/>
            <person name="Catchen J.M."/>
        </authorList>
    </citation>
    <scope>NUCLEOTIDE SEQUENCE [LARGE SCALE GENOMIC DNA]</scope>
    <source>
        <strain evidence="3">JMC-PN-2008</strain>
    </source>
</reference>
<dbReference type="PANTHER" id="PTHR47611:SF3">
    <property type="entry name" value="HAT C-TERMINAL DIMERISATION DOMAIN-CONTAINING PROTEIN"/>
    <property type="match status" value="1"/>
</dbReference>
<accession>A0AAN8AK36</accession>
<comment type="caution">
    <text evidence="3">The sequence shown here is derived from an EMBL/GenBank/DDBJ whole genome shotgun (WGS) entry which is preliminary data.</text>
</comment>
<organism evidence="3 4">
    <name type="scientific">Eleginops maclovinus</name>
    <name type="common">Patagonian blennie</name>
    <name type="synonym">Eleginus maclovinus</name>
    <dbReference type="NCBI Taxonomy" id="56733"/>
    <lineage>
        <taxon>Eukaryota</taxon>
        <taxon>Metazoa</taxon>
        <taxon>Chordata</taxon>
        <taxon>Craniata</taxon>
        <taxon>Vertebrata</taxon>
        <taxon>Euteleostomi</taxon>
        <taxon>Actinopterygii</taxon>
        <taxon>Neopterygii</taxon>
        <taxon>Teleostei</taxon>
        <taxon>Neoteleostei</taxon>
        <taxon>Acanthomorphata</taxon>
        <taxon>Eupercaria</taxon>
        <taxon>Perciformes</taxon>
        <taxon>Notothenioidei</taxon>
        <taxon>Eleginopidae</taxon>
        <taxon>Eleginops</taxon>
    </lineage>
</organism>
<dbReference type="Pfam" id="PF05699">
    <property type="entry name" value="Dimer_Tnp_hAT"/>
    <property type="match status" value="1"/>
</dbReference>
<dbReference type="GO" id="GO:0046983">
    <property type="term" value="F:protein dimerization activity"/>
    <property type="evidence" value="ECO:0007669"/>
    <property type="project" value="InterPro"/>
</dbReference>